<evidence type="ECO:0000313" key="2">
    <source>
        <dbReference type="Proteomes" id="UP000596381"/>
    </source>
</evidence>
<proteinExistence type="predicted"/>
<sequence length="120" mass="13636">MMKKFIMAVIVLLIPSLALATTVSFKDDKSNFTIGEKRTVAYVDGKKYVCEFGINLPEEIDDDGLVFSAAAYECGNRIIFVLKHYTNTDVYQVRLYNARTKKYLYDNRVLAGQFSVISKT</sequence>
<organism evidence="1 2">
    <name type="scientific">Klebsiella phage vB_KpM_FBKp24</name>
    <dbReference type="NCBI Taxonomy" id="2801834"/>
    <lineage>
        <taxon>Viruses</taxon>
        <taxon>Duplodnaviria</taxon>
        <taxon>Heunggongvirae</taxon>
        <taxon>Uroviricota</taxon>
        <taxon>Caudoviricetes</taxon>
        <taxon>Chimalliviridae</taxon>
        <taxon>Maaswegvirus</taxon>
        <taxon>Maaswegvirus Kp24</taxon>
    </lineage>
</organism>
<accession>A0A7U0GBN9</accession>
<keyword evidence="2" id="KW-1185">Reference proteome</keyword>
<evidence type="ECO:0000313" key="1">
    <source>
        <dbReference type="EMBL" id="QQV92267.1"/>
    </source>
</evidence>
<name>A0A7U0GBN9_9CAUD</name>
<protein>
    <submittedName>
        <fullName evidence="1">Uncharacterized protein</fullName>
    </submittedName>
</protein>
<gene>
    <name evidence="1" type="ORF">vBKpMFBKp24_173</name>
</gene>
<dbReference type="EMBL" id="MW394391">
    <property type="protein sequence ID" value="QQV92267.1"/>
    <property type="molecule type" value="Genomic_DNA"/>
</dbReference>
<dbReference type="Proteomes" id="UP000596381">
    <property type="component" value="Segment"/>
</dbReference>
<reference evidence="1 2" key="1">
    <citation type="submission" date="2020-12" db="EMBL/GenBank/DDBJ databases">
        <title>Genomic characterization of four novel bacteriophages infecting Klebsiella pneumoniae.</title>
        <authorList>
            <person name="Estrada Bonilla B."/>
            <person name="Costa A.R."/>
            <person name="van Rossum T."/>
            <person name="Hagedoorn S."/>
            <person name="Wallinga H."/>
            <person name="Xiao M."/>
            <person name="Song W."/>
            <person name="Haas P.-J."/>
            <person name="Nobrega F.L."/>
            <person name="Brouns S.J.J."/>
        </authorList>
    </citation>
    <scope>NUCLEOTIDE SEQUENCE [LARGE SCALE GENOMIC DNA]</scope>
</reference>